<evidence type="ECO:0000313" key="2">
    <source>
        <dbReference type="EMBL" id="MFC4526968.1"/>
    </source>
</evidence>
<organism evidence="2 3">
    <name type="scientific">Dyella halodurans</name>
    <dbReference type="NCBI Taxonomy" id="1920171"/>
    <lineage>
        <taxon>Bacteria</taxon>
        <taxon>Pseudomonadati</taxon>
        <taxon>Pseudomonadota</taxon>
        <taxon>Gammaproteobacteria</taxon>
        <taxon>Lysobacterales</taxon>
        <taxon>Rhodanobacteraceae</taxon>
        <taxon>Dyella</taxon>
    </lineage>
</organism>
<keyword evidence="1" id="KW-0812">Transmembrane</keyword>
<accession>A0ABV9C1U4</accession>
<protein>
    <recommendedName>
        <fullName evidence="4">DUF4175 domain-containing protein</fullName>
    </recommendedName>
</protein>
<dbReference type="EMBL" id="JBHSGA010000017">
    <property type="protein sequence ID" value="MFC4526968.1"/>
    <property type="molecule type" value="Genomic_DNA"/>
</dbReference>
<feature type="transmembrane region" description="Helical" evidence="1">
    <location>
        <begin position="63"/>
        <end position="80"/>
    </location>
</feature>
<sequence length="86" mass="9209">MMARCLAGTLLGFPLAAALIALLLRLLPHGGATFLIPALILFFPLWIGLMAGTYMFRSGTRAWMVLGIANAAAFIVLWATRSAGFQ</sequence>
<name>A0ABV9C1U4_9GAMM</name>
<feature type="transmembrane region" description="Helical" evidence="1">
    <location>
        <begin position="34"/>
        <end position="56"/>
    </location>
</feature>
<keyword evidence="1" id="KW-0472">Membrane</keyword>
<dbReference type="RefSeq" id="WP_266148868.1">
    <property type="nucleotide sequence ID" value="NZ_CP064028.1"/>
</dbReference>
<evidence type="ECO:0000256" key="1">
    <source>
        <dbReference type="SAM" id="Phobius"/>
    </source>
</evidence>
<comment type="caution">
    <text evidence="2">The sequence shown here is derived from an EMBL/GenBank/DDBJ whole genome shotgun (WGS) entry which is preliminary data.</text>
</comment>
<dbReference type="Proteomes" id="UP001595961">
    <property type="component" value="Unassembled WGS sequence"/>
</dbReference>
<evidence type="ECO:0000313" key="3">
    <source>
        <dbReference type="Proteomes" id="UP001595961"/>
    </source>
</evidence>
<gene>
    <name evidence="2" type="ORF">ACFO5W_10035</name>
</gene>
<evidence type="ECO:0008006" key="4">
    <source>
        <dbReference type="Google" id="ProtNLM"/>
    </source>
</evidence>
<reference evidence="3" key="1">
    <citation type="journal article" date="2019" name="Int. J. Syst. Evol. Microbiol.">
        <title>The Global Catalogue of Microorganisms (GCM) 10K type strain sequencing project: providing services to taxonomists for standard genome sequencing and annotation.</title>
        <authorList>
            <consortium name="The Broad Institute Genomics Platform"/>
            <consortium name="The Broad Institute Genome Sequencing Center for Infectious Disease"/>
            <person name="Wu L."/>
            <person name="Ma J."/>
        </authorList>
    </citation>
    <scope>NUCLEOTIDE SEQUENCE [LARGE SCALE GENOMIC DNA]</scope>
    <source>
        <strain evidence="3">CCM 4481</strain>
    </source>
</reference>
<proteinExistence type="predicted"/>
<keyword evidence="3" id="KW-1185">Reference proteome</keyword>
<keyword evidence="1" id="KW-1133">Transmembrane helix</keyword>